<dbReference type="InterPro" id="IPR020635">
    <property type="entry name" value="Tyr_kinase_cat_dom"/>
</dbReference>
<evidence type="ECO:0000259" key="3">
    <source>
        <dbReference type="SMART" id="SM00219"/>
    </source>
</evidence>
<organism evidence="4">
    <name type="scientific">Phallusia mammillata</name>
    <dbReference type="NCBI Taxonomy" id="59560"/>
    <lineage>
        <taxon>Eukaryota</taxon>
        <taxon>Metazoa</taxon>
        <taxon>Chordata</taxon>
        <taxon>Tunicata</taxon>
        <taxon>Ascidiacea</taxon>
        <taxon>Phlebobranchia</taxon>
        <taxon>Ascidiidae</taxon>
        <taxon>Phallusia</taxon>
    </lineage>
</organism>
<feature type="coiled-coil region" evidence="1">
    <location>
        <begin position="698"/>
        <end position="742"/>
    </location>
</feature>
<dbReference type="EMBL" id="LR789964">
    <property type="protein sequence ID" value="CAB3265826.1"/>
    <property type="molecule type" value="mRNA"/>
</dbReference>
<feature type="domain" description="Tyrosine-protein kinase catalytic" evidence="3">
    <location>
        <begin position="762"/>
        <end position="987"/>
    </location>
</feature>
<proteinExistence type="evidence at transcript level"/>
<evidence type="ECO:0000256" key="1">
    <source>
        <dbReference type="SAM" id="Coils"/>
    </source>
</evidence>
<evidence type="ECO:0000256" key="2">
    <source>
        <dbReference type="SAM" id="MobiDB-lite"/>
    </source>
</evidence>
<dbReference type="InterPro" id="IPR027417">
    <property type="entry name" value="P-loop_NTPase"/>
</dbReference>
<dbReference type="Gene3D" id="1.10.510.10">
    <property type="entry name" value="Transferase(Phosphotransferase) domain 1"/>
    <property type="match status" value="1"/>
</dbReference>
<dbReference type="InterPro" id="IPR011009">
    <property type="entry name" value="Kinase-like_dom_sf"/>
</dbReference>
<accession>A0A6F9DS80</accession>
<protein>
    <submittedName>
        <fullName evidence="4">Serine/threonine-protein kinase 10-A-like</fullName>
    </submittedName>
</protein>
<evidence type="ECO:0000313" key="4">
    <source>
        <dbReference type="EMBL" id="CAB3265826.1"/>
    </source>
</evidence>
<dbReference type="GO" id="GO:0004713">
    <property type="term" value="F:protein tyrosine kinase activity"/>
    <property type="evidence" value="ECO:0007669"/>
    <property type="project" value="InterPro"/>
</dbReference>
<feature type="region of interest" description="Disordered" evidence="2">
    <location>
        <begin position="444"/>
        <end position="478"/>
    </location>
</feature>
<dbReference type="SMART" id="SM00219">
    <property type="entry name" value="TyrKc"/>
    <property type="match status" value="1"/>
</dbReference>
<name>A0A6F9DS80_9ASCI</name>
<feature type="compositionally biased region" description="Basic and acidic residues" evidence="2">
    <location>
        <begin position="447"/>
        <end position="456"/>
    </location>
</feature>
<reference evidence="4" key="1">
    <citation type="submission" date="2020-04" db="EMBL/GenBank/DDBJ databases">
        <authorList>
            <person name="Neveu A P."/>
        </authorList>
    </citation>
    <scope>NUCLEOTIDE SEQUENCE</scope>
    <source>
        <tissue evidence="4">Whole embryo</tissue>
    </source>
</reference>
<gene>
    <name evidence="4" type="primary">Rubcn</name>
</gene>
<keyword evidence="1" id="KW-0175">Coiled coil</keyword>
<dbReference type="SUPFAM" id="SSF56112">
    <property type="entry name" value="Protein kinase-like (PK-like)"/>
    <property type="match status" value="1"/>
</dbReference>
<keyword evidence="4" id="KW-0808">Transferase</keyword>
<dbReference type="AlphaFoldDB" id="A0A6F9DS80"/>
<keyword evidence="4" id="KW-0418">Kinase</keyword>
<dbReference type="Gene3D" id="3.40.50.300">
    <property type="entry name" value="P-loop containing nucleotide triphosphate hydrolases"/>
    <property type="match status" value="1"/>
</dbReference>
<sequence length="1067" mass="123240">MANLEVVPVGAPSDNFEHDGKWKFQQLVFYPSPKQHRFCPEKLVISIRNTGDLFSIVSFCGTNAMFKCIMWRLCFKYMNEVQKIQSHPDVYFFRNCLIEHSFELSDYDSRQGILIQESPFLQAVGSNEMLTTFFCDVQLFTLQNAKLSEDTLYLLGPLSATILINVKGAIKKSDLKYLEPFVLYARHLKRFEFKTNLKNLIFVVHEFDGKQYGYNPKYLKTILKKYSSPDGSFELLYSAFEKCACYCLPSIGKARSSEELSKEYLESFCEFASDLFTKENQNRNLSHTLLFETSASLTLDTAVSNMKAVNDGSKIIWTILVQHTARHAYFTCIEEWINNYATYITEGIKKMTLDTKYEDIIERANKQVTKPSDSFHKDFCTLYWFQKGSTLMLKGLSMYGLMFEEDFKAQRKKLEMRAKVVKVLSSNNDEKKVPIKWEIVTPKTKGKKSEAEKEKQSLTVEKVGTSTPRRKTDAEKEKDMDGVFQSAFSTFQRTMTEYTGVRKSVDDVAKQYQSASDAAKKFLDENKFEEYSTESWELRMGRFASYMDNMKDAMLKEVEAQEKKLNELKEIHDKAILCYRDTIKEAIKSIEQPFDECHKRSVKAGRKILTASKLWEEQATRKTMETKFTDEVEGEKLFYQMVFKLKLDTAYADNMKQMATYYQQLMNKGIDNAKSVQEFKSLHGQSCSNALGMLKLSKKAIKENGDRLKKEMNKYKEKYKEIFDLKQEVRSAEAKLNVFEKEKLAIDKVETMMSFMAASKLFSSKENLVPGRFPCIRKAWNDIHGNVAVKCKALVGTQNEIMEELKILTNGVEQFQLSAHENIIHVIGYSCWVGAFGAVLEHVDGMELLPFLQHLRKQRFHPPPIINVQFCVDIASALVFLSSRTLLPISGVTIHDVMVTRNFRCKVAGFKYENLFKDHARQGTLYNCEMLFELLSAVVCARVGEDNLEKIKEENYSCLDFCLDPDCPPKVDKKEERTLCDSLQSEIQDFIEDNTTLLDVRNNLARCLLAPNEVRTVDQRWYKMSEYLLEAMKEHNLIGSAIRREDLVPISELWPEKVTDNEEVILD</sequence>